<evidence type="ECO:0000313" key="4">
    <source>
        <dbReference type="EMBL" id="KAE9206901.1"/>
    </source>
</evidence>
<evidence type="ECO:0000313" key="8">
    <source>
        <dbReference type="Proteomes" id="UP000441208"/>
    </source>
</evidence>
<evidence type="ECO:0008006" key="10">
    <source>
        <dbReference type="Google" id="ProtNLM"/>
    </source>
</evidence>
<evidence type="ECO:0000313" key="6">
    <source>
        <dbReference type="Proteomes" id="UP000433483"/>
    </source>
</evidence>
<dbReference type="Proteomes" id="UP000460718">
    <property type="component" value="Unassembled WGS sequence"/>
</dbReference>
<evidence type="ECO:0000313" key="9">
    <source>
        <dbReference type="Proteomes" id="UP000460718"/>
    </source>
</evidence>
<keyword evidence="6" id="KW-1185">Reference proteome</keyword>
<dbReference type="EMBL" id="QXFZ01000714">
    <property type="protein sequence ID" value="KAE9107141.1"/>
    <property type="molecule type" value="Genomic_DNA"/>
</dbReference>
<dbReference type="Proteomes" id="UP000437068">
    <property type="component" value="Unassembled WGS sequence"/>
</dbReference>
<sequence length="183" mass="21217">MAYTVKQTRIEPTTCNKLFNKTKRQIFARALKKHQQDGDCIVYFDESNFNVYCKRGRGRAKKELRVYRRHQPDVQGIAKAHIKQQLALDREAICDRTSMVDADGVVLTIKERTMRFLERAAHASVKYITSTEVTKMELHARDAVNAAEAMEDMVYGAYMMFRLLASCLFALVENILLFIKDYH</sequence>
<proteinExistence type="predicted"/>
<reference evidence="6 7" key="1">
    <citation type="submission" date="2018-08" db="EMBL/GenBank/DDBJ databases">
        <title>Genomic investigation of the strawberry pathogen Phytophthora fragariae indicates pathogenicity is determined by transcriptional variation in three key races.</title>
        <authorList>
            <person name="Adams T.M."/>
            <person name="Armitage A.D."/>
            <person name="Sobczyk M.K."/>
            <person name="Bates H.J."/>
            <person name="Dunwell J.M."/>
            <person name="Nellist C.F."/>
            <person name="Harrison R.J."/>
        </authorList>
    </citation>
    <scope>NUCLEOTIDE SEQUENCE [LARGE SCALE GENOMIC DNA]</scope>
    <source>
        <strain evidence="5 7">A4</strain>
        <strain evidence="4 6">NOV-27</strain>
        <strain evidence="3 8">NOV-71</strain>
        <strain evidence="2 9">SCRP245</strain>
    </source>
</reference>
<dbReference type="EMBL" id="QXGB01000691">
    <property type="protein sequence ID" value="KAE9206901.1"/>
    <property type="molecule type" value="Genomic_DNA"/>
</dbReference>
<dbReference type="Proteomes" id="UP000433483">
    <property type="component" value="Unassembled WGS sequence"/>
</dbReference>
<keyword evidence="1" id="KW-1133">Transmembrane helix</keyword>
<accession>A0A6A4DGD6</accession>
<keyword evidence="1" id="KW-0812">Transmembrane</keyword>
<evidence type="ECO:0000313" key="5">
    <source>
        <dbReference type="EMBL" id="KAE9305459.1"/>
    </source>
</evidence>
<dbReference type="AlphaFoldDB" id="A0A6A4DGD6"/>
<evidence type="ECO:0000256" key="1">
    <source>
        <dbReference type="SAM" id="Phobius"/>
    </source>
</evidence>
<keyword evidence="1" id="KW-0472">Membrane</keyword>
<dbReference type="EMBL" id="QXGE01000707">
    <property type="protein sequence ID" value="KAE9305459.1"/>
    <property type="molecule type" value="Genomic_DNA"/>
</dbReference>
<protein>
    <recommendedName>
        <fullName evidence="10">Tc1-like transposase DDE domain-containing protein</fullName>
    </recommendedName>
</protein>
<evidence type="ECO:0000313" key="3">
    <source>
        <dbReference type="EMBL" id="KAE9107141.1"/>
    </source>
</evidence>
<comment type="caution">
    <text evidence="5">The sequence shown here is derived from an EMBL/GenBank/DDBJ whole genome shotgun (WGS) entry which is preliminary data.</text>
</comment>
<dbReference type="EMBL" id="QXFW01000663">
    <property type="protein sequence ID" value="KAE9006004.1"/>
    <property type="molecule type" value="Genomic_DNA"/>
</dbReference>
<dbReference type="OrthoDB" id="111983at2759"/>
<feature type="transmembrane region" description="Helical" evidence="1">
    <location>
        <begin position="160"/>
        <end position="179"/>
    </location>
</feature>
<evidence type="ECO:0000313" key="7">
    <source>
        <dbReference type="Proteomes" id="UP000437068"/>
    </source>
</evidence>
<evidence type="ECO:0000313" key="2">
    <source>
        <dbReference type="EMBL" id="KAE9006004.1"/>
    </source>
</evidence>
<organism evidence="5 7">
    <name type="scientific">Phytophthora fragariae</name>
    <dbReference type="NCBI Taxonomy" id="53985"/>
    <lineage>
        <taxon>Eukaryota</taxon>
        <taxon>Sar</taxon>
        <taxon>Stramenopiles</taxon>
        <taxon>Oomycota</taxon>
        <taxon>Peronosporomycetes</taxon>
        <taxon>Peronosporales</taxon>
        <taxon>Peronosporaceae</taxon>
        <taxon>Phytophthora</taxon>
    </lineage>
</organism>
<name>A0A6A4DGD6_9STRA</name>
<dbReference type="Proteomes" id="UP000441208">
    <property type="component" value="Unassembled WGS sequence"/>
</dbReference>
<gene>
    <name evidence="5" type="ORF">PF001_g12590</name>
    <name evidence="4" type="ORF">PF005_g12834</name>
    <name evidence="3" type="ORF">PF007_g13145</name>
    <name evidence="2" type="ORF">PF011_g11789</name>
</gene>